<gene>
    <name evidence="1" type="ORF">AXG93_2402s1030</name>
</gene>
<reference evidence="1" key="1">
    <citation type="submission" date="2016-03" db="EMBL/GenBank/DDBJ databases">
        <title>Mechanisms controlling the formation of the plant cell surface in tip-growing cells are functionally conserved among land plants.</title>
        <authorList>
            <person name="Honkanen S."/>
            <person name="Jones V.A."/>
            <person name="Morieri G."/>
            <person name="Champion C."/>
            <person name="Hetherington A.J."/>
            <person name="Kelly S."/>
            <person name="Saint-Marcoux D."/>
            <person name="Proust H."/>
            <person name="Prescott H."/>
            <person name="Dolan L."/>
        </authorList>
    </citation>
    <scope>NUCLEOTIDE SEQUENCE [LARGE SCALE GENOMIC DNA]</scope>
    <source>
        <tissue evidence="1">Whole gametophyte</tissue>
    </source>
</reference>
<dbReference type="InterPro" id="IPR036116">
    <property type="entry name" value="FN3_sf"/>
</dbReference>
<accession>A0A176VV87</accession>
<proteinExistence type="predicted"/>
<dbReference type="AlphaFoldDB" id="A0A176VV87"/>
<evidence type="ECO:0000313" key="1">
    <source>
        <dbReference type="EMBL" id="OAE24045.1"/>
    </source>
</evidence>
<sequence length="142" mass="16180">MATGTDRFSFYLAMEQFSVVSTFFLHASTGLPPEEPGVYCIRDDDRTDLKCPWIDESPPELGHFATLLKKICDTTNGAEVELIETGNIRGHYDPDCGKKIWFAVMRLELRWGDYTIILKDLTASGSWPHDVPFRQGMYLIKD</sequence>
<protein>
    <submittedName>
        <fullName evidence="1">Uncharacterized protein</fullName>
    </submittedName>
</protein>
<dbReference type="EMBL" id="LVLJ01002686">
    <property type="protein sequence ID" value="OAE24045.1"/>
    <property type="molecule type" value="Genomic_DNA"/>
</dbReference>
<dbReference type="SUPFAM" id="SSF49265">
    <property type="entry name" value="Fibronectin type III"/>
    <property type="match status" value="1"/>
</dbReference>
<organism evidence="1 2">
    <name type="scientific">Marchantia polymorpha subsp. ruderalis</name>
    <dbReference type="NCBI Taxonomy" id="1480154"/>
    <lineage>
        <taxon>Eukaryota</taxon>
        <taxon>Viridiplantae</taxon>
        <taxon>Streptophyta</taxon>
        <taxon>Embryophyta</taxon>
        <taxon>Marchantiophyta</taxon>
        <taxon>Marchantiopsida</taxon>
        <taxon>Marchantiidae</taxon>
        <taxon>Marchantiales</taxon>
        <taxon>Marchantiaceae</taxon>
        <taxon>Marchantia</taxon>
    </lineage>
</organism>
<evidence type="ECO:0000313" key="2">
    <source>
        <dbReference type="Proteomes" id="UP000077202"/>
    </source>
</evidence>
<comment type="caution">
    <text evidence="1">The sequence shown here is derived from an EMBL/GenBank/DDBJ whole genome shotgun (WGS) entry which is preliminary data.</text>
</comment>
<keyword evidence="2" id="KW-1185">Reference proteome</keyword>
<name>A0A176VV87_MARPO</name>
<dbReference type="Proteomes" id="UP000077202">
    <property type="component" value="Unassembled WGS sequence"/>
</dbReference>